<dbReference type="GO" id="GO:0005743">
    <property type="term" value="C:mitochondrial inner membrane"/>
    <property type="evidence" value="ECO:0000318"/>
    <property type="project" value="GO_Central"/>
</dbReference>
<feature type="domain" description="Membrane insertase YidC/Oxa/ALB C-terminal" evidence="11">
    <location>
        <begin position="99"/>
        <end position="293"/>
    </location>
</feature>
<organism evidence="13 14">
    <name type="scientific">Helobdella robusta</name>
    <name type="common">Californian leech</name>
    <dbReference type="NCBI Taxonomy" id="6412"/>
    <lineage>
        <taxon>Eukaryota</taxon>
        <taxon>Metazoa</taxon>
        <taxon>Spiralia</taxon>
        <taxon>Lophotrochozoa</taxon>
        <taxon>Annelida</taxon>
        <taxon>Clitellata</taxon>
        <taxon>Hirudinea</taxon>
        <taxon>Rhynchobdellida</taxon>
        <taxon>Glossiphoniidae</taxon>
        <taxon>Helobdella</taxon>
    </lineage>
</organism>
<dbReference type="NCBIfam" id="TIGR03592">
    <property type="entry name" value="yidC_oxa1_cterm"/>
    <property type="match status" value="1"/>
</dbReference>
<accession>T1EG19</accession>
<evidence type="ECO:0000256" key="9">
    <source>
        <dbReference type="RuleBase" id="RU003945"/>
    </source>
</evidence>
<feature type="transmembrane region" description="Helical" evidence="10">
    <location>
        <begin position="99"/>
        <end position="120"/>
    </location>
</feature>
<dbReference type="CDD" id="cd20069">
    <property type="entry name" value="5TM_Oxa1-like"/>
    <property type="match status" value="1"/>
</dbReference>
<reference evidence="14" key="1">
    <citation type="submission" date="2012-12" db="EMBL/GenBank/DDBJ databases">
        <authorList>
            <person name="Hellsten U."/>
            <person name="Grimwood J."/>
            <person name="Chapman J.A."/>
            <person name="Shapiro H."/>
            <person name="Aerts A."/>
            <person name="Otillar R.P."/>
            <person name="Terry A.Y."/>
            <person name="Boore J.L."/>
            <person name="Simakov O."/>
            <person name="Marletaz F."/>
            <person name="Cho S.-J."/>
            <person name="Edsinger-Gonzales E."/>
            <person name="Havlak P."/>
            <person name="Kuo D.-H."/>
            <person name="Larsson T."/>
            <person name="Lv J."/>
            <person name="Arendt D."/>
            <person name="Savage R."/>
            <person name="Osoegawa K."/>
            <person name="de Jong P."/>
            <person name="Lindberg D.R."/>
            <person name="Seaver E.C."/>
            <person name="Weisblat D.A."/>
            <person name="Putnam N.H."/>
            <person name="Grigoriev I.V."/>
            <person name="Rokhsar D.S."/>
        </authorList>
    </citation>
    <scope>NUCLEOTIDE SEQUENCE</scope>
</reference>
<dbReference type="InterPro" id="IPR001708">
    <property type="entry name" value="YidC/ALB3/OXA1/COX18"/>
</dbReference>
<keyword evidence="6 10" id="KW-1133">Transmembrane helix</keyword>
<evidence type="ECO:0000256" key="7">
    <source>
        <dbReference type="ARBA" id="ARBA00023128"/>
    </source>
</evidence>
<dbReference type="OrthoDB" id="2148490at2759"/>
<dbReference type="Proteomes" id="UP000015101">
    <property type="component" value="Unassembled WGS sequence"/>
</dbReference>
<dbReference type="OMA" id="WIVTEIG"/>
<dbReference type="STRING" id="6412.T1EG19"/>
<comment type="similarity">
    <text evidence="2 9">Belongs to the OXA1/ALB3/YidC family.</text>
</comment>
<feature type="transmembrane region" description="Helical" evidence="10">
    <location>
        <begin position="221"/>
        <end position="240"/>
    </location>
</feature>
<keyword evidence="4" id="KW-0999">Mitochondrion inner membrane</keyword>
<evidence type="ECO:0000313" key="13">
    <source>
        <dbReference type="EnsemblMetazoa" id="HelroP114451"/>
    </source>
</evidence>
<evidence type="ECO:0000256" key="1">
    <source>
        <dbReference type="ARBA" id="ARBA00004448"/>
    </source>
</evidence>
<dbReference type="CTD" id="20195521"/>
<evidence type="ECO:0000256" key="5">
    <source>
        <dbReference type="ARBA" id="ARBA00022946"/>
    </source>
</evidence>
<evidence type="ECO:0000256" key="6">
    <source>
        <dbReference type="ARBA" id="ARBA00022989"/>
    </source>
</evidence>
<dbReference type="EnsemblMetazoa" id="HelroT114451">
    <property type="protein sequence ID" value="HelroP114451"/>
    <property type="gene ID" value="HelroG114451"/>
</dbReference>
<dbReference type="GO" id="GO:0032979">
    <property type="term" value="P:protein insertion into mitochondrial inner membrane from matrix"/>
    <property type="evidence" value="ECO:0000318"/>
    <property type="project" value="GO_Central"/>
</dbReference>
<dbReference type="Pfam" id="PF02096">
    <property type="entry name" value="60KD_IMP"/>
    <property type="match status" value="1"/>
</dbReference>
<protein>
    <recommendedName>
        <fullName evidence="11">Membrane insertase YidC/Oxa/ALB C-terminal domain-containing protein</fullName>
    </recommendedName>
</protein>
<evidence type="ECO:0000313" key="12">
    <source>
        <dbReference type="EMBL" id="ESN96932.1"/>
    </source>
</evidence>
<evidence type="ECO:0000313" key="14">
    <source>
        <dbReference type="Proteomes" id="UP000015101"/>
    </source>
</evidence>
<feature type="transmembrane region" description="Helical" evidence="10">
    <location>
        <begin position="176"/>
        <end position="197"/>
    </location>
</feature>
<dbReference type="GeneID" id="20195521"/>
<dbReference type="GO" id="GO:0032977">
    <property type="term" value="F:membrane insertase activity"/>
    <property type="evidence" value="ECO:0000318"/>
    <property type="project" value="GO_Central"/>
</dbReference>
<dbReference type="KEGG" id="hro:HELRODRAFT_114451"/>
<evidence type="ECO:0000259" key="11">
    <source>
        <dbReference type="Pfam" id="PF02096"/>
    </source>
</evidence>
<dbReference type="EMBL" id="KB097487">
    <property type="protein sequence ID" value="ESN96932.1"/>
    <property type="molecule type" value="Genomic_DNA"/>
</dbReference>
<reference evidence="13" key="3">
    <citation type="submission" date="2015-06" db="UniProtKB">
        <authorList>
            <consortium name="EnsemblMetazoa"/>
        </authorList>
    </citation>
    <scope>IDENTIFICATION</scope>
</reference>
<evidence type="ECO:0000256" key="8">
    <source>
        <dbReference type="ARBA" id="ARBA00023136"/>
    </source>
</evidence>
<evidence type="ECO:0000256" key="10">
    <source>
        <dbReference type="SAM" id="Phobius"/>
    </source>
</evidence>
<dbReference type="PANTHER" id="PTHR12428">
    <property type="entry name" value="OXA1"/>
    <property type="match status" value="1"/>
</dbReference>
<dbReference type="EMBL" id="AMQM01006538">
    <property type="status" value="NOT_ANNOTATED_CDS"/>
    <property type="molecule type" value="Genomic_DNA"/>
</dbReference>
<dbReference type="FunCoup" id="T1EG19">
    <property type="interactions" value="1319"/>
</dbReference>
<sequence>MNWARVCSYHIRHIPLKNLKFSNSSLLISQDVSQKTLRVLSEYVPSPPAVPEPITNLAVSQLNSLGEPTLSSLGLASWYPNGLVQYGLESLHVGLGVPWWSAIVIGTFFLRLVTFPLVVLGQRNAANMHNYMPIMQKLQNKFSKAKSVGNSLETAKAGAQLYNFMKENNVNPLKNMLVPFIQLPIFVSVFVGIRQMANLPVESMGSGGIAWFTDLTSPDPFFILPIMTTLTFYATVELGVDGVRASTMTRTMKVFMRVLPFLIMPFTVNFPAGLLLYWLTSNIFSLIQVLFMKIDGVKRALKIPQLVKHDSSVLPEKKPFFEEIKGTWNRSKTVVNLEERQRLEAIKFKEAGMGALQKTFKQDPKKKTQ</sequence>
<evidence type="ECO:0000256" key="2">
    <source>
        <dbReference type="ARBA" id="ARBA00009877"/>
    </source>
</evidence>
<name>T1EG19_HELRO</name>
<keyword evidence="5" id="KW-0809">Transit peptide</keyword>
<gene>
    <name evidence="13" type="primary">20195521</name>
    <name evidence="12" type="ORF">HELRODRAFT_114451</name>
</gene>
<dbReference type="AlphaFoldDB" id="T1EG19"/>
<proteinExistence type="inferred from homology"/>
<dbReference type="PANTHER" id="PTHR12428:SF66">
    <property type="entry name" value="MITOCHONDRIAL INNER MEMBRANE PROTEIN OXA1L"/>
    <property type="match status" value="1"/>
</dbReference>
<dbReference type="InParanoid" id="T1EG19"/>
<keyword evidence="8 10" id="KW-0472">Membrane</keyword>
<dbReference type="RefSeq" id="XP_009025059.1">
    <property type="nucleotide sequence ID" value="XM_009026811.1"/>
</dbReference>
<dbReference type="eggNOG" id="KOG1239">
    <property type="taxonomic scope" value="Eukaryota"/>
</dbReference>
<comment type="subcellular location">
    <subcellularLocation>
        <location evidence="9">Membrane</location>
        <topology evidence="9">Multi-pass membrane protein</topology>
    </subcellularLocation>
    <subcellularLocation>
        <location evidence="1">Mitochondrion inner membrane</location>
        <topology evidence="1">Multi-pass membrane protein</topology>
    </subcellularLocation>
</comment>
<evidence type="ECO:0000256" key="3">
    <source>
        <dbReference type="ARBA" id="ARBA00022692"/>
    </source>
</evidence>
<dbReference type="HOGENOM" id="CLU_029282_3_0_1"/>
<reference evidence="12 14" key="2">
    <citation type="journal article" date="2013" name="Nature">
        <title>Insights into bilaterian evolution from three spiralian genomes.</title>
        <authorList>
            <person name="Simakov O."/>
            <person name="Marletaz F."/>
            <person name="Cho S.J."/>
            <person name="Edsinger-Gonzales E."/>
            <person name="Havlak P."/>
            <person name="Hellsten U."/>
            <person name="Kuo D.H."/>
            <person name="Larsson T."/>
            <person name="Lv J."/>
            <person name="Arendt D."/>
            <person name="Savage R."/>
            <person name="Osoegawa K."/>
            <person name="de Jong P."/>
            <person name="Grimwood J."/>
            <person name="Chapman J.A."/>
            <person name="Shapiro H."/>
            <person name="Aerts A."/>
            <person name="Otillar R.P."/>
            <person name="Terry A.Y."/>
            <person name="Boore J.L."/>
            <person name="Grigoriev I.V."/>
            <person name="Lindberg D.R."/>
            <person name="Seaver E.C."/>
            <person name="Weisblat D.A."/>
            <person name="Putnam N.H."/>
            <person name="Rokhsar D.S."/>
        </authorList>
    </citation>
    <scope>NUCLEOTIDE SEQUENCE</scope>
</reference>
<keyword evidence="14" id="KW-1185">Reference proteome</keyword>
<keyword evidence="7" id="KW-0496">Mitochondrion</keyword>
<evidence type="ECO:0000256" key="4">
    <source>
        <dbReference type="ARBA" id="ARBA00022792"/>
    </source>
</evidence>
<keyword evidence="3 9" id="KW-0812">Transmembrane</keyword>
<dbReference type="InterPro" id="IPR028055">
    <property type="entry name" value="YidC/Oxa/ALB_C"/>
</dbReference>